<dbReference type="AlphaFoldDB" id="A0A0Q3TA60"/>
<dbReference type="InterPro" id="IPR050275">
    <property type="entry name" value="PGM_Phosphatase"/>
</dbReference>
<dbReference type="RefSeq" id="WP_055742023.1">
    <property type="nucleotide sequence ID" value="NZ_JAAIWL010000024.1"/>
</dbReference>
<dbReference type="GO" id="GO:0016791">
    <property type="term" value="F:phosphatase activity"/>
    <property type="evidence" value="ECO:0007669"/>
    <property type="project" value="TreeGrafter"/>
</dbReference>
<dbReference type="CDD" id="cd07067">
    <property type="entry name" value="HP_PGM_like"/>
    <property type="match status" value="1"/>
</dbReference>
<dbReference type="InterPro" id="IPR013078">
    <property type="entry name" value="His_Pase_superF_clade-1"/>
</dbReference>
<comment type="caution">
    <text evidence="5">The sequence shown here is derived from an EMBL/GenBank/DDBJ whole genome shotgun (WGS) entry which is preliminary data.</text>
</comment>
<dbReference type="SUPFAM" id="SSF53254">
    <property type="entry name" value="Phosphoglycerate mutase-like"/>
    <property type="match status" value="1"/>
</dbReference>
<feature type="binding site" evidence="4">
    <location>
        <begin position="8"/>
        <end position="15"/>
    </location>
    <ligand>
        <name>substrate</name>
    </ligand>
</feature>
<dbReference type="PROSITE" id="PS00175">
    <property type="entry name" value="PG_MUTASE"/>
    <property type="match status" value="1"/>
</dbReference>
<evidence type="ECO:0000256" key="3">
    <source>
        <dbReference type="PIRSR" id="PIRSR613078-1"/>
    </source>
</evidence>
<feature type="active site" description="Proton donor/acceptor" evidence="3">
    <location>
        <position position="82"/>
    </location>
</feature>
<evidence type="ECO:0000313" key="5">
    <source>
        <dbReference type="EMBL" id="KQL50417.1"/>
    </source>
</evidence>
<dbReference type="PATRIC" id="fig|157838.3.peg.4910"/>
<dbReference type="STRING" id="157838.AN964_22395"/>
<dbReference type="GO" id="GO:0005737">
    <property type="term" value="C:cytoplasm"/>
    <property type="evidence" value="ECO:0007669"/>
    <property type="project" value="TreeGrafter"/>
</dbReference>
<keyword evidence="6" id="KW-1185">Reference proteome</keyword>
<feature type="binding site" evidence="4">
    <location>
        <position position="58"/>
    </location>
    <ligand>
        <name>substrate</name>
    </ligand>
</feature>
<keyword evidence="1" id="KW-0324">Glycolysis</keyword>
<organism evidence="5 6">
    <name type="scientific">Heyndrickxia shackletonii</name>
    <dbReference type="NCBI Taxonomy" id="157838"/>
    <lineage>
        <taxon>Bacteria</taxon>
        <taxon>Bacillati</taxon>
        <taxon>Bacillota</taxon>
        <taxon>Bacilli</taxon>
        <taxon>Bacillales</taxon>
        <taxon>Bacillaceae</taxon>
        <taxon>Heyndrickxia</taxon>
    </lineage>
</organism>
<accession>A0A0Q3TA60</accession>
<proteinExistence type="predicted"/>
<dbReference type="OrthoDB" id="9782128at2"/>
<feature type="active site" description="Tele-phosphohistidine intermediate" evidence="3">
    <location>
        <position position="9"/>
    </location>
</feature>
<dbReference type="Gene3D" id="3.40.50.1240">
    <property type="entry name" value="Phosphoglycerate mutase-like"/>
    <property type="match status" value="1"/>
</dbReference>
<evidence type="ECO:0000256" key="2">
    <source>
        <dbReference type="ARBA" id="ARBA00023235"/>
    </source>
</evidence>
<sequence length="207" mass="23704">MITLYITRHGETEWNTQNRMQGWKDSNLTENGIKNAIELGERLKDTSFSAIYSSPSGRTVTTTKMICGDRNIPIIYEDNLKEIFLGEWEGKTKESIKENYPNDYNAFWNCPHLYTPAQGESIADVKERVLKVLERIQKEHSSGNILIVTHSIVIKCLLLIFKGLSIERLWNPPFIHDTSLTIVELDKENIRLVLEGDISHRSAIATN</sequence>
<name>A0A0Q3TA60_9BACI</name>
<dbReference type="Proteomes" id="UP000051888">
    <property type="component" value="Unassembled WGS sequence"/>
</dbReference>
<dbReference type="InterPro" id="IPR001345">
    <property type="entry name" value="PG/BPGM_mutase_AS"/>
</dbReference>
<reference evidence="5 6" key="1">
    <citation type="submission" date="2015-09" db="EMBL/GenBank/DDBJ databases">
        <title>Genome sequencing project for genomic taxonomy and phylogenomics of Bacillus-like bacteria.</title>
        <authorList>
            <person name="Liu B."/>
            <person name="Wang J."/>
            <person name="Zhu Y."/>
            <person name="Liu G."/>
            <person name="Chen Q."/>
            <person name="Chen Z."/>
            <person name="Lan J."/>
            <person name="Che J."/>
            <person name="Ge C."/>
            <person name="Shi H."/>
            <person name="Pan Z."/>
            <person name="Liu X."/>
        </authorList>
    </citation>
    <scope>NUCLEOTIDE SEQUENCE [LARGE SCALE GENOMIC DNA]</scope>
    <source>
        <strain evidence="5 6">LMG 18435</strain>
    </source>
</reference>
<evidence type="ECO:0000256" key="4">
    <source>
        <dbReference type="PIRSR" id="PIRSR613078-2"/>
    </source>
</evidence>
<dbReference type="PANTHER" id="PTHR48100:SF1">
    <property type="entry name" value="HISTIDINE PHOSPHATASE FAMILY PROTEIN-RELATED"/>
    <property type="match status" value="1"/>
</dbReference>
<dbReference type="Pfam" id="PF00300">
    <property type="entry name" value="His_Phos_1"/>
    <property type="match status" value="1"/>
</dbReference>
<keyword evidence="2" id="KW-0413">Isomerase</keyword>
<dbReference type="SMART" id="SM00855">
    <property type="entry name" value="PGAM"/>
    <property type="match status" value="1"/>
</dbReference>
<gene>
    <name evidence="5" type="ORF">AN964_22395</name>
</gene>
<evidence type="ECO:0000256" key="1">
    <source>
        <dbReference type="ARBA" id="ARBA00023152"/>
    </source>
</evidence>
<dbReference type="EMBL" id="LJJC01000015">
    <property type="protein sequence ID" value="KQL50417.1"/>
    <property type="molecule type" value="Genomic_DNA"/>
</dbReference>
<feature type="binding site" evidence="4">
    <location>
        <position position="93"/>
    </location>
    <ligand>
        <name>substrate</name>
    </ligand>
</feature>
<dbReference type="PANTHER" id="PTHR48100">
    <property type="entry name" value="BROAD-SPECIFICITY PHOSPHATASE YOR283W-RELATED"/>
    <property type="match status" value="1"/>
</dbReference>
<dbReference type="InterPro" id="IPR029033">
    <property type="entry name" value="His_PPase_superfam"/>
</dbReference>
<evidence type="ECO:0000313" key="6">
    <source>
        <dbReference type="Proteomes" id="UP000051888"/>
    </source>
</evidence>
<protein>
    <submittedName>
        <fullName evidence="5">Phosphatase</fullName>
    </submittedName>
</protein>